<dbReference type="OrthoDB" id="9799092at2"/>
<organism evidence="1 2">
    <name type="scientific">Mycetocola zhadangensis</name>
    <dbReference type="NCBI Taxonomy" id="1164595"/>
    <lineage>
        <taxon>Bacteria</taxon>
        <taxon>Bacillati</taxon>
        <taxon>Actinomycetota</taxon>
        <taxon>Actinomycetes</taxon>
        <taxon>Micrococcales</taxon>
        <taxon>Microbacteriaceae</taxon>
        <taxon>Mycetocola</taxon>
    </lineage>
</organism>
<dbReference type="PANTHER" id="PTHR34822">
    <property type="entry name" value="GRPB DOMAIN PROTEIN (AFU_ORTHOLOGUE AFUA_1G01530)"/>
    <property type="match status" value="1"/>
</dbReference>
<dbReference type="AlphaFoldDB" id="A0A3L7J9N4"/>
<dbReference type="InterPro" id="IPR043519">
    <property type="entry name" value="NT_sf"/>
</dbReference>
<gene>
    <name evidence="1" type="ORF">D9V28_04875</name>
</gene>
<dbReference type="Gene3D" id="3.30.460.10">
    <property type="entry name" value="Beta Polymerase, domain 2"/>
    <property type="match status" value="1"/>
</dbReference>
<reference evidence="1 2" key="1">
    <citation type="submission" date="2018-10" db="EMBL/GenBank/DDBJ databases">
        <authorList>
            <person name="Li J."/>
        </authorList>
    </citation>
    <scope>NUCLEOTIDE SEQUENCE [LARGE SCALE GENOMIC DNA]</scope>
    <source>
        <strain evidence="1 2">ZD1-4</strain>
    </source>
</reference>
<protein>
    <submittedName>
        <fullName evidence="1">GrpB family protein</fullName>
    </submittedName>
</protein>
<dbReference type="SUPFAM" id="SSF81301">
    <property type="entry name" value="Nucleotidyltransferase"/>
    <property type="match status" value="1"/>
</dbReference>
<dbReference type="Proteomes" id="UP000282460">
    <property type="component" value="Unassembled WGS sequence"/>
</dbReference>
<dbReference type="PANTHER" id="PTHR34822:SF1">
    <property type="entry name" value="GRPB FAMILY PROTEIN"/>
    <property type="match status" value="1"/>
</dbReference>
<sequence length="256" mass="28593">MEPSSHSDRSCFCPQRFGPVPADRGPAARLLGCSRPTFTLDAAVASSYIELLRADRLGHQEAWCKNVHVNDSDSPRRPDVTTVQIVGGAEPLSVTIHPYDDGWVGIFLEHRRTIRNVLGDFAIQIEHIGSTSVPGLAAKPIVDIVVAVPDITAEEDYLDPLLAAGFELRVREPGHRLVRTPTRDVHVHLYEQGAPAVDEYLLFRDHLRSDADDRSLYENTKRALLNQRWDDMNDYADAKTDVVLAIKERARAAREI</sequence>
<dbReference type="InterPro" id="IPR007344">
    <property type="entry name" value="GrpB/CoaE"/>
</dbReference>
<dbReference type="EMBL" id="RCWJ01000001">
    <property type="protein sequence ID" value="RLQ86171.1"/>
    <property type="molecule type" value="Genomic_DNA"/>
</dbReference>
<keyword evidence="2" id="KW-1185">Reference proteome</keyword>
<dbReference type="Pfam" id="PF04229">
    <property type="entry name" value="GrpB"/>
    <property type="match status" value="1"/>
</dbReference>
<accession>A0A3L7J9N4</accession>
<comment type="caution">
    <text evidence="1">The sequence shown here is derived from an EMBL/GenBank/DDBJ whole genome shotgun (WGS) entry which is preliminary data.</text>
</comment>
<evidence type="ECO:0000313" key="2">
    <source>
        <dbReference type="Proteomes" id="UP000282460"/>
    </source>
</evidence>
<evidence type="ECO:0000313" key="1">
    <source>
        <dbReference type="EMBL" id="RLQ86171.1"/>
    </source>
</evidence>
<name>A0A3L7J9N4_9MICO</name>
<proteinExistence type="predicted"/>